<dbReference type="InterPro" id="IPR013758">
    <property type="entry name" value="Topo_IIA_A/C_ab"/>
</dbReference>
<dbReference type="Proteomes" id="UP001497512">
    <property type="component" value="Chromosome 12"/>
</dbReference>
<organism evidence="1 2">
    <name type="scientific">Sphagnum troendelagicum</name>
    <dbReference type="NCBI Taxonomy" id="128251"/>
    <lineage>
        <taxon>Eukaryota</taxon>
        <taxon>Viridiplantae</taxon>
        <taxon>Streptophyta</taxon>
        <taxon>Embryophyta</taxon>
        <taxon>Bryophyta</taxon>
        <taxon>Sphagnophytina</taxon>
        <taxon>Sphagnopsida</taxon>
        <taxon>Sphagnales</taxon>
        <taxon>Sphagnaceae</taxon>
        <taxon>Sphagnum</taxon>
    </lineage>
</organism>
<dbReference type="PANTHER" id="PTHR47801:SF1">
    <property type="entry name" value="OS05G0145600 PROTEIN"/>
    <property type="match status" value="1"/>
</dbReference>
<evidence type="ECO:0000313" key="1">
    <source>
        <dbReference type="EMBL" id="CAK9199049.1"/>
    </source>
</evidence>
<dbReference type="InterPro" id="IPR013760">
    <property type="entry name" value="Topo_IIA-like_dom_sf"/>
</dbReference>
<gene>
    <name evidence="1" type="ORF">CSSPTR1EN2_LOCUS4742</name>
</gene>
<keyword evidence="2" id="KW-1185">Reference proteome</keyword>
<dbReference type="InterPro" id="IPR013759">
    <property type="entry name" value="Topo_IIA_B_C"/>
</dbReference>
<dbReference type="SUPFAM" id="SSF56719">
    <property type="entry name" value="Type II DNA topoisomerase"/>
    <property type="match status" value="1"/>
</dbReference>
<protein>
    <submittedName>
        <fullName evidence="1">Uncharacterized protein</fullName>
    </submittedName>
</protein>
<dbReference type="Gene3D" id="3.40.50.670">
    <property type="match status" value="1"/>
</dbReference>
<evidence type="ECO:0000313" key="2">
    <source>
        <dbReference type="Proteomes" id="UP001497512"/>
    </source>
</evidence>
<proteinExistence type="predicted"/>
<dbReference type="PANTHER" id="PTHR47801">
    <property type="entry name" value="OS05G0145600 PROTEIN"/>
    <property type="match status" value="1"/>
</dbReference>
<dbReference type="EMBL" id="OZ019904">
    <property type="protein sequence ID" value="CAK9199049.1"/>
    <property type="molecule type" value="Genomic_DNA"/>
</dbReference>
<reference evidence="1" key="1">
    <citation type="submission" date="2024-02" db="EMBL/GenBank/DDBJ databases">
        <authorList>
            <consortium name="ELIXIR-Norway"/>
            <consortium name="Elixir Norway"/>
        </authorList>
    </citation>
    <scope>NUCLEOTIDE SEQUENCE</scope>
</reference>
<accession>A0ABP0TPB0</accession>
<dbReference type="Gene3D" id="3.90.199.10">
    <property type="entry name" value="Topoisomerase II, domain 5"/>
    <property type="match status" value="1"/>
</dbReference>
<name>A0ABP0TPB0_9BRYO</name>
<sequence>MFDAYSASLQPGIFLDQTMEVIKYNDFVNRELILFSIADLSRSIRSMVDGLKPSQQKILFCAFKRNFVTPAKVIMNCAHQPLGSANLGRYGVVRSMASCGMTPNSSCYNALLMAYKNRKPINDYTVHKIFELLEQSKRCEGGFAEGETRDDFEEELDSLATGIDLQPTCSYVNRHFTVYFAALRAFVELGNATVGVKVQRL</sequence>